<name>A0A3E0K355_9BACI</name>
<dbReference type="Pfam" id="PF00881">
    <property type="entry name" value="Nitroreductase"/>
    <property type="match status" value="2"/>
</dbReference>
<dbReference type="CDD" id="cd02138">
    <property type="entry name" value="TdsD-like"/>
    <property type="match status" value="1"/>
</dbReference>
<accession>A0A3E0K355</accession>
<dbReference type="RefSeq" id="WP_276644013.1">
    <property type="nucleotide sequence ID" value="NZ_QEWE01000020.1"/>
</dbReference>
<feature type="domain" description="Nitroreductase" evidence="4">
    <location>
        <begin position="81"/>
        <end position="158"/>
    </location>
</feature>
<dbReference type="PANTHER" id="PTHR43673:SF10">
    <property type="entry name" value="NADH DEHYDROGENASE_NAD(P)H NITROREDUCTASE XCC3605-RELATED"/>
    <property type="match status" value="1"/>
</dbReference>
<dbReference type="AlphaFoldDB" id="A0A3E0K355"/>
<evidence type="ECO:0000256" key="1">
    <source>
        <dbReference type="ARBA" id="ARBA00007118"/>
    </source>
</evidence>
<dbReference type="InterPro" id="IPR000415">
    <property type="entry name" value="Nitroreductase-like"/>
</dbReference>
<proteinExistence type="inferred from homology"/>
<reference evidence="5 6" key="1">
    <citation type="submission" date="2018-03" db="EMBL/GenBank/DDBJ databases">
        <authorList>
            <person name="Keele B.F."/>
        </authorList>
    </citation>
    <scope>NUCLEOTIDE SEQUENCE [LARGE SCALE GENOMIC DNA]</scope>
    <source>
        <strain evidence="5">ZCTH4_d</strain>
    </source>
</reference>
<sequence>MANILEHRVPEFEVDEVFIKRWSPRAFQEKEVPEDLLFSLFEAARWAPSAFNSQPWRFIIARTKEDREKFHTFISDFNLVWCKKAPVLVLILSKTKEDSTSIMSHAFDTGAAWGYLSIQAMKHGLITHPMTGFDFAKAREVLNIPDEYAIQALVAIGYQGRKEDLPEHLQEREFPKGRRPLKESVFEGSFGQPFHTDQ</sequence>
<feature type="compositionally biased region" description="Basic and acidic residues" evidence="3">
    <location>
        <begin position="171"/>
        <end position="185"/>
    </location>
</feature>
<dbReference type="Proteomes" id="UP000257014">
    <property type="component" value="Unassembled WGS sequence"/>
</dbReference>
<comment type="similarity">
    <text evidence="1">Belongs to the nitroreductase family.</text>
</comment>
<evidence type="ECO:0000259" key="4">
    <source>
        <dbReference type="Pfam" id="PF00881"/>
    </source>
</evidence>
<evidence type="ECO:0000256" key="3">
    <source>
        <dbReference type="SAM" id="MobiDB-lite"/>
    </source>
</evidence>
<keyword evidence="2" id="KW-0560">Oxidoreductase</keyword>
<feature type="domain" description="Nitroreductase" evidence="4">
    <location>
        <begin position="20"/>
        <end position="75"/>
    </location>
</feature>
<comment type="caution">
    <text evidence="5">The sequence shown here is derived from an EMBL/GenBank/DDBJ whole genome shotgun (WGS) entry which is preliminary data.</text>
</comment>
<evidence type="ECO:0000313" key="5">
    <source>
        <dbReference type="EMBL" id="REJ27614.1"/>
    </source>
</evidence>
<organism evidence="5 6">
    <name type="scientific">Caldibacillus debilis</name>
    <dbReference type="NCBI Taxonomy" id="301148"/>
    <lineage>
        <taxon>Bacteria</taxon>
        <taxon>Bacillati</taxon>
        <taxon>Bacillota</taxon>
        <taxon>Bacilli</taxon>
        <taxon>Bacillales</taxon>
        <taxon>Bacillaceae</taxon>
        <taxon>Caldibacillus</taxon>
    </lineage>
</organism>
<dbReference type="GO" id="GO:0016491">
    <property type="term" value="F:oxidoreductase activity"/>
    <property type="evidence" value="ECO:0007669"/>
    <property type="project" value="UniProtKB-KW"/>
</dbReference>
<dbReference type="EMBL" id="QEWE01000020">
    <property type="protein sequence ID" value="REJ27614.1"/>
    <property type="molecule type" value="Genomic_DNA"/>
</dbReference>
<dbReference type="InterPro" id="IPR029479">
    <property type="entry name" value="Nitroreductase"/>
</dbReference>
<evidence type="ECO:0000256" key="2">
    <source>
        <dbReference type="ARBA" id="ARBA00023002"/>
    </source>
</evidence>
<evidence type="ECO:0000313" key="6">
    <source>
        <dbReference type="Proteomes" id="UP000257014"/>
    </source>
</evidence>
<dbReference type="PANTHER" id="PTHR43673">
    <property type="entry name" value="NAD(P)H NITROREDUCTASE YDGI-RELATED"/>
    <property type="match status" value="1"/>
</dbReference>
<dbReference type="Gene3D" id="3.40.109.10">
    <property type="entry name" value="NADH Oxidase"/>
    <property type="match status" value="1"/>
</dbReference>
<protein>
    <submittedName>
        <fullName evidence="5">Nitroreductase family protein</fullName>
    </submittedName>
</protein>
<gene>
    <name evidence="5" type="ORF">C6P37_10930</name>
</gene>
<dbReference type="SUPFAM" id="SSF55469">
    <property type="entry name" value="FMN-dependent nitroreductase-like"/>
    <property type="match status" value="1"/>
</dbReference>
<feature type="region of interest" description="Disordered" evidence="3">
    <location>
        <begin position="171"/>
        <end position="198"/>
    </location>
</feature>